<dbReference type="eggNOG" id="COG1208">
    <property type="taxonomic scope" value="Bacteria"/>
</dbReference>
<organism evidence="2 3">
    <name type="scientific">Pontibacillus litoralis JSM 072002</name>
    <dbReference type="NCBI Taxonomy" id="1385512"/>
    <lineage>
        <taxon>Bacteria</taxon>
        <taxon>Bacillati</taxon>
        <taxon>Bacillota</taxon>
        <taxon>Bacilli</taxon>
        <taxon>Bacillales</taxon>
        <taxon>Bacillaceae</taxon>
        <taxon>Pontibacillus</taxon>
    </lineage>
</organism>
<protein>
    <recommendedName>
        <fullName evidence="1">Nucleotidyl transferase domain-containing protein</fullName>
    </recommendedName>
</protein>
<dbReference type="Proteomes" id="UP000030401">
    <property type="component" value="Unassembled WGS sequence"/>
</dbReference>
<feature type="domain" description="Nucleotidyl transferase" evidence="1">
    <location>
        <begin position="11"/>
        <end position="132"/>
    </location>
</feature>
<dbReference type="InterPro" id="IPR029044">
    <property type="entry name" value="Nucleotide-diphossugar_trans"/>
</dbReference>
<name>A0A0A5G2H6_9BACI</name>
<evidence type="ECO:0000313" key="2">
    <source>
        <dbReference type="EMBL" id="KGX86244.1"/>
    </source>
</evidence>
<evidence type="ECO:0000313" key="3">
    <source>
        <dbReference type="Proteomes" id="UP000030401"/>
    </source>
</evidence>
<keyword evidence="3" id="KW-1185">Reference proteome</keyword>
<dbReference type="Gene3D" id="3.90.550.10">
    <property type="entry name" value="Spore Coat Polysaccharide Biosynthesis Protein SpsA, Chain A"/>
    <property type="match status" value="1"/>
</dbReference>
<dbReference type="STRING" id="1385512.N784_05360"/>
<accession>A0A0A5G2H6</accession>
<dbReference type="SUPFAM" id="SSF53448">
    <property type="entry name" value="Nucleotide-diphospho-sugar transferases"/>
    <property type="match status" value="1"/>
</dbReference>
<dbReference type="InterPro" id="IPR050486">
    <property type="entry name" value="Mannose-1P_guanyltransferase"/>
</dbReference>
<dbReference type="RefSeq" id="WP_036834646.1">
    <property type="nucleotide sequence ID" value="NZ_AVPG01000015.1"/>
</dbReference>
<evidence type="ECO:0000259" key="1">
    <source>
        <dbReference type="Pfam" id="PF00483"/>
    </source>
</evidence>
<feature type="non-terminal residue" evidence="2">
    <location>
        <position position="1"/>
    </location>
</feature>
<sequence>LFTQNILYSPSFFVSNCDILIDANYSDILNYHKINENKITMITSLKSFKVPYGIVDLDDSGLIKKTREKPEYNHLINTGMYVVEPELLEFIPDGEFFHITELIEICIDKGFKVGTYPVSEDSWLDMGQFDEMDNMLQKLGVQ</sequence>
<dbReference type="Pfam" id="PF00483">
    <property type="entry name" value="NTP_transferase"/>
    <property type="match status" value="1"/>
</dbReference>
<dbReference type="PANTHER" id="PTHR22572">
    <property type="entry name" value="SUGAR-1-PHOSPHATE GUANYL TRANSFERASE"/>
    <property type="match status" value="1"/>
</dbReference>
<reference evidence="2 3" key="1">
    <citation type="submission" date="2013-08" db="EMBL/GenBank/DDBJ databases">
        <authorList>
            <person name="Huang J."/>
            <person name="Wang G."/>
        </authorList>
    </citation>
    <scope>NUCLEOTIDE SEQUENCE [LARGE SCALE GENOMIC DNA]</scope>
    <source>
        <strain evidence="2 3">JSM 072002</strain>
    </source>
</reference>
<dbReference type="EMBL" id="AVPG01000015">
    <property type="protein sequence ID" value="KGX86244.1"/>
    <property type="molecule type" value="Genomic_DNA"/>
</dbReference>
<dbReference type="InterPro" id="IPR005835">
    <property type="entry name" value="NTP_transferase_dom"/>
</dbReference>
<proteinExistence type="predicted"/>
<dbReference type="AlphaFoldDB" id="A0A0A5G2H6"/>
<gene>
    <name evidence="2" type="ORF">N784_05360</name>
</gene>
<comment type="caution">
    <text evidence="2">The sequence shown here is derived from an EMBL/GenBank/DDBJ whole genome shotgun (WGS) entry which is preliminary data.</text>
</comment>